<gene>
    <name evidence="1" type="ORF">NECAME_01980</name>
</gene>
<evidence type="ECO:0000313" key="2">
    <source>
        <dbReference type="Proteomes" id="UP000053676"/>
    </source>
</evidence>
<dbReference type="Proteomes" id="UP000053676">
    <property type="component" value="Unassembled WGS sequence"/>
</dbReference>
<dbReference type="AlphaFoldDB" id="W2TKR9"/>
<evidence type="ECO:0000313" key="1">
    <source>
        <dbReference type="EMBL" id="ETN82695.1"/>
    </source>
</evidence>
<dbReference type="KEGG" id="nai:NECAME_01980"/>
<keyword evidence="2" id="KW-1185">Reference proteome</keyword>
<dbReference type="EMBL" id="KI658411">
    <property type="protein sequence ID" value="ETN82695.1"/>
    <property type="molecule type" value="Genomic_DNA"/>
</dbReference>
<accession>W2TKR9</accession>
<protein>
    <submittedName>
        <fullName evidence="1">Uncharacterized protein</fullName>
    </submittedName>
</protein>
<sequence length="110" mass="12334">MLNVLVNPKEKILVARTNVSNSVTKNIRKVNSTIGIILASRCLSLAGMDVKKRTVMENQNNGKICEQGQCNNLCSLDEISSIPFVCRAHFNKLTFSEVLSIFFRNKSIFQ</sequence>
<organism evidence="1 2">
    <name type="scientific">Necator americanus</name>
    <name type="common">Human hookworm</name>
    <dbReference type="NCBI Taxonomy" id="51031"/>
    <lineage>
        <taxon>Eukaryota</taxon>
        <taxon>Metazoa</taxon>
        <taxon>Ecdysozoa</taxon>
        <taxon>Nematoda</taxon>
        <taxon>Chromadorea</taxon>
        <taxon>Rhabditida</taxon>
        <taxon>Rhabditina</taxon>
        <taxon>Rhabditomorpha</taxon>
        <taxon>Strongyloidea</taxon>
        <taxon>Ancylostomatidae</taxon>
        <taxon>Bunostominae</taxon>
        <taxon>Necator</taxon>
    </lineage>
</organism>
<name>W2TKR9_NECAM</name>
<proteinExistence type="predicted"/>
<reference evidence="2" key="1">
    <citation type="journal article" date="2014" name="Nat. Genet.">
        <title>Genome of the human hookworm Necator americanus.</title>
        <authorList>
            <person name="Tang Y.T."/>
            <person name="Gao X."/>
            <person name="Rosa B.A."/>
            <person name="Abubucker S."/>
            <person name="Hallsworth-Pepin K."/>
            <person name="Martin J."/>
            <person name="Tyagi R."/>
            <person name="Heizer E."/>
            <person name="Zhang X."/>
            <person name="Bhonagiri-Palsikar V."/>
            <person name="Minx P."/>
            <person name="Warren W.C."/>
            <person name="Wang Q."/>
            <person name="Zhan B."/>
            <person name="Hotez P.J."/>
            <person name="Sternberg P.W."/>
            <person name="Dougall A."/>
            <person name="Gaze S.T."/>
            <person name="Mulvenna J."/>
            <person name="Sotillo J."/>
            <person name="Ranganathan S."/>
            <person name="Rabelo E.M."/>
            <person name="Wilson R.K."/>
            <person name="Felgner P.L."/>
            <person name="Bethony J."/>
            <person name="Hawdon J.M."/>
            <person name="Gasser R.B."/>
            <person name="Loukas A."/>
            <person name="Mitreva M."/>
        </authorList>
    </citation>
    <scope>NUCLEOTIDE SEQUENCE [LARGE SCALE GENOMIC DNA]</scope>
</reference>